<dbReference type="Gene3D" id="3.40.50.720">
    <property type="entry name" value="NAD(P)-binding Rossmann-like Domain"/>
    <property type="match status" value="1"/>
</dbReference>
<sequence>MSTPVMAITGGNSGIGKATVALYLARGYRVAVLARTQGQLSALLTQYPEQLMLHLGDVSVIQDLIDFYQCCQQRWGGIDVVIANAGIAKPEMLADVTSDSFSESFDINVKGVFFTVQQALDRLNPAASIILVSSIQAQKGAGVWSVYGASKAAVRSLARSFAQELGPRGIRVNVLSPGVTETPILHKFGFESDHLKTLLDNVKVNTPLQRLGQAEEIAQSIFFLSSDAASFVHGADLQVDGGLAQI</sequence>
<keyword evidence="4" id="KW-1185">Reference proteome</keyword>
<evidence type="ECO:0000256" key="1">
    <source>
        <dbReference type="ARBA" id="ARBA00006484"/>
    </source>
</evidence>
<dbReference type="PRINTS" id="PR00080">
    <property type="entry name" value="SDRFAMILY"/>
</dbReference>
<dbReference type="CDD" id="cd05233">
    <property type="entry name" value="SDR_c"/>
    <property type="match status" value="1"/>
</dbReference>
<proteinExistence type="inferred from homology"/>
<dbReference type="GO" id="GO:0016616">
    <property type="term" value="F:oxidoreductase activity, acting on the CH-OH group of donors, NAD or NADP as acceptor"/>
    <property type="evidence" value="ECO:0007669"/>
    <property type="project" value="TreeGrafter"/>
</dbReference>
<dbReference type="PRINTS" id="PR00081">
    <property type="entry name" value="GDHRDH"/>
</dbReference>
<dbReference type="GO" id="GO:0048038">
    <property type="term" value="F:quinone binding"/>
    <property type="evidence" value="ECO:0007669"/>
    <property type="project" value="TreeGrafter"/>
</dbReference>
<dbReference type="InterPro" id="IPR020904">
    <property type="entry name" value="Sc_DH/Rdtase_CS"/>
</dbReference>
<protein>
    <submittedName>
        <fullName evidence="3">ATPase</fullName>
    </submittedName>
</protein>
<dbReference type="SUPFAM" id="SSF51735">
    <property type="entry name" value="NAD(P)-binding Rossmann-fold domains"/>
    <property type="match status" value="1"/>
</dbReference>
<dbReference type="GO" id="GO:0006633">
    <property type="term" value="P:fatty acid biosynthetic process"/>
    <property type="evidence" value="ECO:0007669"/>
    <property type="project" value="TreeGrafter"/>
</dbReference>
<dbReference type="AlphaFoldDB" id="A0A222FJ22"/>
<dbReference type="FunFam" id="3.40.50.720:FF:000084">
    <property type="entry name" value="Short-chain dehydrogenase reductase"/>
    <property type="match status" value="1"/>
</dbReference>
<dbReference type="EMBL" id="CP022530">
    <property type="protein sequence ID" value="ASP38494.1"/>
    <property type="molecule type" value="Genomic_DNA"/>
</dbReference>
<dbReference type="PROSITE" id="PS00061">
    <property type="entry name" value="ADH_SHORT"/>
    <property type="match status" value="1"/>
</dbReference>
<organism evidence="3 4">
    <name type="scientific">Bacterioplanes sanyensis</name>
    <dbReference type="NCBI Taxonomy" id="1249553"/>
    <lineage>
        <taxon>Bacteria</taxon>
        <taxon>Pseudomonadati</taxon>
        <taxon>Pseudomonadota</taxon>
        <taxon>Gammaproteobacteria</taxon>
        <taxon>Oceanospirillales</taxon>
        <taxon>Oceanospirillaceae</taxon>
        <taxon>Bacterioplanes</taxon>
    </lineage>
</organism>
<gene>
    <name evidence="3" type="ORF">CHH28_07320</name>
</gene>
<keyword evidence="2" id="KW-0560">Oxidoreductase</keyword>
<evidence type="ECO:0000256" key="2">
    <source>
        <dbReference type="ARBA" id="ARBA00023002"/>
    </source>
</evidence>
<evidence type="ECO:0000313" key="4">
    <source>
        <dbReference type="Proteomes" id="UP000202440"/>
    </source>
</evidence>
<dbReference type="PANTHER" id="PTHR42760">
    <property type="entry name" value="SHORT-CHAIN DEHYDROGENASES/REDUCTASES FAMILY MEMBER"/>
    <property type="match status" value="1"/>
</dbReference>
<dbReference type="PANTHER" id="PTHR42760:SF133">
    <property type="entry name" value="3-OXOACYL-[ACYL-CARRIER-PROTEIN] REDUCTASE"/>
    <property type="match status" value="1"/>
</dbReference>
<dbReference type="KEGG" id="bsan:CHH28_07320"/>
<dbReference type="Proteomes" id="UP000202440">
    <property type="component" value="Chromosome"/>
</dbReference>
<dbReference type="InterPro" id="IPR002347">
    <property type="entry name" value="SDR_fam"/>
</dbReference>
<dbReference type="InterPro" id="IPR036291">
    <property type="entry name" value="NAD(P)-bd_dom_sf"/>
</dbReference>
<name>A0A222FJ22_9GAMM</name>
<reference evidence="3 4" key="1">
    <citation type="submission" date="2017-07" db="EMBL/GenBank/DDBJ databases">
        <title>Annotated genome sequence of Bacterioplanes sanyensis isolated from Red Sea.</title>
        <authorList>
            <person name="Rehman Z.U."/>
        </authorList>
    </citation>
    <scope>NUCLEOTIDE SEQUENCE [LARGE SCALE GENOMIC DNA]</scope>
    <source>
        <strain evidence="3 4">NV9</strain>
    </source>
</reference>
<dbReference type="OrthoDB" id="9803333at2"/>
<dbReference type="RefSeq" id="WP_094059686.1">
    <property type="nucleotide sequence ID" value="NZ_CP022530.1"/>
</dbReference>
<accession>A0A222FJ22</accession>
<evidence type="ECO:0000313" key="3">
    <source>
        <dbReference type="EMBL" id="ASP38494.1"/>
    </source>
</evidence>
<comment type="similarity">
    <text evidence="1">Belongs to the short-chain dehydrogenases/reductases (SDR) family.</text>
</comment>
<dbReference type="Pfam" id="PF13561">
    <property type="entry name" value="adh_short_C2"/>
    <property type="match status" value="1"/>
</dbReference>